<keyword evidence="2" id="KW-1185">Reference proteome</keyword>
<comment type="caution">
    <text evidence="1">The sequence shown here is derived from an EMBL/GenBank/DDBJ whole genome shotgun (WGS) entry which is preliminary data.</text>
</comment>
<accession>A0AAV4WC57</accession>
<name>A0AAV4WC57_9ARAC</name>
<dbReference type="Proteomes" id="UP001054837">
    <property type="component" value="Unassembled WGS sequence"/>
</dbReference>
<sequence>MLYCKNSTSEASSRCSCRVFNQATCNCVNFSNHPPEQFRPPRVLVHRISNRCILHQHTEHSRIDNAVRQSDFTVGQLCLRPSDLLDWIFVDSLVLESCQIYEGGFVSVG</sequence>
<proteinExistence type="predicted"/>
<protein>
    <submittedName>
        <fullName evidence="1">Uncharacterized protein</fullName>
    </submittedName>
</protein>
<organism evidence="1 2">
    <name type="scientific">Caerostris darwini</name>
    <dbReference type="NCBI Taxonomy" id="1538125"/>
    <lineage>
        <taxon>Eukaryota</taxon>
        <taxon>Metazoa</taxon>
        <taxon>Ecdysozoa</taxon>
        <taxon>Arthropoda</taxon>
        <taxon>Chelicerata</taxon>
        <taxon>Arachnida</taxon>
        <taxon>Araneae</taxon>
        <taxon>Araneomorphae</taxon>
        <taxon>Entelegynae</taxon>
        <taxon>Araneoidea</taxon>
        <taxon>Araneidae</taxon>
        <taxon>Caerostris</taxon>
    </lineage>
</organism>
<gene>
    <name evidence="1" type="ORF">CDAR_68261</name>
</gene>
<evidence type="ECO:0000313" key="2">
    <source>
        <dbReference type="Proteomes" id="UP001054837"/>
    </source>
</evidence>
<dbReference type="AlphaFoldDB" id="A0AAV4WC57"/>
<dbReference type="EMBL" id="BPLQ01014344">
    <property type="protein sequence ID" value="GIY79188.1"/>
    <property type="molecule type" value="Genomic_DNA"/>
</dbReference>
<evidence type="ECO:0000313" key="1">
    <source>
        <dbReference type="EMBL" id="GIY79188.1"/>
    </source>
</evidence>
<reference evidence="1 2" key="1">
    <citation type="submission" date="2021-06" db="EMBL/GenBank/DDBJ databases">
        <title>Caerostris darwini draft genome.</title>
        <authorList>
            <person name="Kono N."/>
            <person name="Arakawa K."/>
        </authorList>
    </citation>
    <scope>NUCLEOTIDE SEQUENCE [LARGE SCALE GENOMIC DNA]</scope>
</reference>